<evidence type="ECO:0000313" key="2">
    <source>
        <dbReference type="Proteomes" id="UP001497623"/>
    </source>
</evidence>
<accession>A0AAV2QW98</accession>
<dbReference type="AlphaFoldDB" id="A0AAV2QW98"/>
<name>A0AAV2QW98_MEGNR</name>
<keyword evidence="2" id="KW-1185">Reference proteome</keyword>
<comment type="caution">
    <text evidence="1">The sequence shown here is derived from an EMBL/GenBank/DDBJ whole genome shotgun (WGS) entry which is preliminary data.</text>
</comment>
<dbReference type="Proteomes" id="UP001497623">
    <property type="component" value="Unassembled WGS sequence"/>
</dbReference>
<feature type="non-terminal residue" evidence="1">
    <location>
        <position position="330"/>
    </location>
</feature>
<organism evidence="1 2">
    <name type="scientific">Meganyctiphanes norvegica</name>
    <name type="common">Northern krill</name>
    <name type="synonym">Thysanopoda norvegica</name>
    <dbReference type="NCBI Taxonomy" id="48144"/>
    <lineage>
        <taxon>Eukaryota</taxon>
        <taxon>Metazoa</taxon>
        <taxon>Ecdysozoa</taxon>
        <taxon>Arthropoda</taxon>
        <taxon>Crustacea</taxon>
        <taxon>Multicrustacea</taxon>
        <taxon>Malacostraca</taxon>
        <taxon>Eumalacostraca</taxon>
        <taxon>Eucarida</taxon>
        <taxon>Euphausiacea</taxon>
        <taxon>Euphausiidae</taxon>
        <taxon>Meganyctiphanes</taxon>
    </lineage>
</organism>
<protein>
    <submittedName>
        <fullName evidence="1">Uncharacterized protein</fullName>
    </submittedName>
</protein>
<evidence type="ECO:0000313" key="1">
    <source>
        <dbReference type="EMBL" id="CAL4104931.1"/>
    </source>
</evidence>
<gene>
    <name evidence="1" type="ORF">MNOR_LOCUS17889</name>
</gene>
<reference evidence="1 2" key="1">
    <citation type="submission" date="2024-05" db="EMBL/GenBank/DDBJ databases">
        <authorList>
            <person name="Wallberg A."/>
        </authorList>
    </citation>
    <scope>NUCLEOTIDE SEQUENCE [LARGE SCALE GENOMIC DNA]</scope>
</reference>
<proteinExistence type="predicted"/>
<sequence>MATSLMDIVIDLIANKIFNLMQKPSQGMIELSAKGPALANAALILSEGCPKKYEIELRRLYTFNNLPCPDFDSVFDNKLYTLKDQSTQTEPVMKYTIASQTDIGNKILSKEPVFLCPEICREEYSETKQFGDVLRAIDNVATSYDEMEDILNDVEEIPTTPNEVEEILSAFETINSFHNPFGKQNDHSISSTDMTFDSIDINRTAFNSHFYALTPCGSRNFEKSFPEFGGLPPCDWADDWFDENPSASRMFKSGLLTGNFASTAKIPEFSRTTSLASRMKSSQLYKRPLTASVNLLDVFENCESPEASSLYKSLSSSRPLNKPETFRRST</sequence>
<dbReference type="EMBL" id="CAXKWB010012541">
    <property type="protein sequence ID" value="CAL4104931.1"/>
    <property type="molecule type" value="Genomic_DNA"/>
</dbReference>